<protein>
    <submittedName>
        <fullName evidence="3">Uncharacterized protein</fullName>
    </submittedName>
</protein>
<accession>A0A6G0J2I3</accession>
<feature type="compositionally biased region" description="Polar residues" evidence="1">
    <location>
        <begin position="301"/>
        <end position="321"/>
    </location>
</feature>
<feature type="region of interest" description="Disordered" evidence="1">
    <location>
        <begin position="181"/>
        <end position="202"/>
    </location>
</feature>
<feature type="compositionally biased region" description="Low complexity" evidence="1">
    <location>
        <begin position="366"/>
        <end position="387"/>
    </location>
</feature>
<dbReference type="AlphaFoldDB" id="A0A6G0J2I3"/>
<keyword evidence="2" id="KW-0732">Signal</keyword>
<name>A0A6G0J2I3_LARCR</name>
<feature type="compositionally biased region" description="Polar residues" evidence="1">
    <location>
        <begin position="356"/>
        <end position="365"/>
    </location>
</feature>
<evidence type="ECO:0000313" key="3">
    <source>
        <dbReference type="EMBL" id="KAE8297682.1"/>
    </source>
</evidence>
<evidence type="ECO:0000256" key="1">
    <source>
        <dbReference type="SAM" id="MobiDB-lite"/>
    </source>
</evidence>
<feature type="compositionally biased region" description="Polar residues" evidence="1">
    <location>
        <begin position="88"/>
        <end position="104"/>
    </location>
</feature>
<organism evidence="3 4">
    <name type="scientific">Larimichthys crocea</name>
    <name type="common">Large yellow croaker</name>
    <name type="synonym">Pseudosciaena crocea</name>
    <dbReference type="NCBI Taxonomy" id="215358"/>
    <lineage>
        <taxon>Eukaryota</taxon>
        <taxon>Metazoa</taxon>
        <taxon>Chordata</taxon>
        <taxon>Craniata</taxon>
        <taxon>Vertebrata</taxon>
        <taxon>Euteleostomi</taxon>
        <taxon>Actinopterygii</taxon>
        <taxon>Neopterygii</taxon>
        <taxon>Teleostei</taxon>
        <taxon>Neoteleostei</taxon>
        <taxon>Acanthomorphata</taxon>
        <taxon>Eupercaria</taxon>
        <taxon>Sciaenidae</taxon>
        <taxon>Larimichthys</taxon>
    </lineage>
</organism>
<feature type="region of interest" description="Disordered" evidence="1">
    <location>
        <begin position="288"/>
        <end position="456"/>
    </location>
</feature>
<proteinExistence type="predicted"/>
<evidence type="ECO:0000256" key="2">
    <source>
        <dbReference type="SAM" id="SignalP"/>
    </source>
</evidence>
<comment type="caution">
    <text evidence="3">The sequence shown here is derived from an EMBL/GenBank/DDBJ whole genome shotgun (WGS) entry which is preliminary data.</text>
</comment>
<dbReference type="Proteomes" id="UP000424527">
    <property type="component" value="Unassembled WGS sequence"/>
</dbReference>
<gene>
    <name evidence="3" type="ORF">D5F01_LYC04320</name>
</gene>
<feature type="chain" id="PRO_5026215131" evidence="2">
    <location>
        <begin position="24"/>
        <end position="456"/>
    </location>
</feature>
<evidence type="ECO:0000313" key="4">
    <source>
        <dbReference type="Proteomes" id="UP000424527"/>
    </source>
</evidence>
<feature type="region of interest" description="Disordered" evidence="1">
    <location>
        <begin position="64"/>
        <end position="105"/>
    </location>
</feature>
<reference evidence="3 4" key="1">
    <citation type="submission" date="2019-07" db="EMBL/GenBank/DDBJ databases">
        <title>Chromosome genome assembly for large yellow croaker.</title>
        <authorList>
            <person name="Xiao S."/>
        </authorList>
    </citation>
    <scope>NUCLEOTIDE SEQUENCE [LARGE SCALE GENOMIC DNA]</scope>
    <source>
        <strain evidence="3">JMULYC20181020</strain>
        <tissue evidence="3">Muscle</tissue>
    </source>
</reference>
<feature type="compositionally biased region" description="Polar residues" evidence="1">
    <location>
        <begin position="182"/>
        <end position="195"/>
    </location>
</feature>
<feature type="signal peptide" evidence="2">
    <location>
        <begin position="1"/>
        <end position="23"/>
    </location>
</feature>
<sequence length="456" mass="50177">MSPTNRLRLLVLCLWLLHVDVNCENTQKGYVLRAQDGQVPTGVRNDEGNYKRWREPRIFRIRTAGYKKSNVNRGQSAREDHTTDSESSHVQSHSPVIPETQNFPKGQVNRLKSGFNSASPAQGRSIVVNNRSGNKKIHQANSDSTRVFQVPLYRSRTKMMGGFSPVQVDRATESLKIDINPSRANTYSSQPQESRPATRPEVSRYRPAYVFPRSFNHDRANTKLINQKTDSAVSSPARNLDKLMSHPTWSPRVYSGDVTPGARGYAHVRHVKPGFDKTRPQLSSAASGKFLETGHGDPASSERQINVNHNSRGSQTSSGHPSPNKAPIQGKFKPFQRLPTNNHSSERETTPTRTSAGANLTASLNSTEITSSVVPSVSEESSNKSASPMQTEGQDAELLLQASNQEDQSEHLAEVGTSLEQNKTATVAPPKLRLAENVGKGDEVVTSPPETDQSEV</sequence>
<dbReference type="EMBL" id="REGW02000004">
    <property type="protein sequence ID" value="KAE8297682.1"/>
    <property type="molecule type" value="Genomic_DNA"/>
</dbReference>
<feature type="compositionally biased region" description="Basic and acidic residues" evidence="1">
    <location>
        <begin position="76"/>
        <end position="87"/>
    </location>
</feature>
<keyword evidence="4" id="KW-1185">Reference proteome</keyword>